<gene>
    <name evidence="2" type="primary">phnM</name>
    <name evidence="2" type="ORF">LOKVESSMR4R_01959</name>
</gene>
<dbReference type="InterPro" id="IPR011059">
    <property type="entry name" value="Metal-dep_hydrolase_composite"/>
</dbReference>
<dbReference type="KEGG" id="lvs:LOKVESSMR4R_01959"/>
<dbReference type="InterPro" id="IPR032466">
    <property type="entry name" value="Metal_Hydrolase"/>
</dbReference>
<evidence type="ECO:0000259" key="1">
    <source>
        <dbReference type="Pfam" id="PF01979"/>
    </source>
</evidence>
<sequence length="395" mass="42404">MAPMHMMRLTGAQVLSDGGFGQDDLWVDGPLLAQPAAAPDRQIDLSGYLVLPGIIDLHGDAFERHLAPRPSAPFPAQIGLQSVDRDAASSGVTTAWMAQSWGWEGGARSPDFAVQFMRDLAAYKPRALTDLRIQLRCETYTVDTADQLIAALRAYGIDYVIFNDHLGEALDMIKTDPEALSVWAKRGGRDLAGFIRLLQDTKALSARVPRYLCTLAAAFDECGVKYGSHDDHDAATRDYYGMIGAKICEFPTRHAPASVAKANGDPVLMGAPNVVRGGSQSGNIAATDLIRAGLCDALVSDYHYPSLANAAFTLADSDILPLGRAWEMISTNPARIMGLEDRGVIAPGKRADLVICNAQTRMIEGTLAAGRWSHLCGDLADRISSAPARMAHAAE</sequence>
<dbReference type="Pfam" id="PF01979">
    <property type="entry name" value="Amidohydro_1"/>
    <property type="match status" value="1"/>
</dbReference>
<dbReference type="PANTHER" id="PTHR43135:SF3">
    <property type="entry name" value="ALPHA-D-RIBOSE 1-METHYLPHOSPHONATE 5-TRIPHOSPHATE DIPHOSPHATASE"/>
    <property type="match status" value="1"/>
</dbReference>
<protein>
    <submittedName>
        <fullName evidence="2">Alpha-D-ribose 1-methylphosphonate 5-triphosphate diphosphatase</fullName>
        <ecNumber evidence="2">3.6.1.63</ecNumber>
    </submittedName>
</protein>
<feature type="domain" description="Amidohydrolase-related" evidence="1">
    <location>
        <begin position="256"/>
        <end position="370"/>
    </location>
</feature>
<keyword evidence="3" id="KW-1185">Reference proteome</keyword>
<proteinExistence type="predicted"/>
<dbReference type="NCBIfam" id="NF011990">
    <property type="entry name" value="PRK15446.2-6"/>
    <property type="match status" value="1"/>
</dbReference>
<accession>A0A1Y0ED06</accession>
<dbReference type="NCBIfam" id="NF011987">
    <property type="entry name" value="PRK15446.2-3"/>
    <property type="match status" value="1"/>
</dbReference>
<dbReference type="Gene3D" id="3.20.20.140">
    <property type="entry name" value="Metal-dependent hydrolases"/>
    <property type="match status" value="2"/>
</dbReference>
<dbReference type="Proteomes" id="UP000195273">
    <property type="component" value="Chromosome"/>
</dbReference>
<dbReference type="PANTHER" id="PTHR43135">
    <property type="entry name" value="ALPHA-D-RIBOSE 1-METHYLPHOSPHONATE 5-TRIPHOSPHATE DIPHOSPHATASE"/>
    <property type="match status" value="1"/>
</dbReference>
<dbReference type="InterPro" id="IPR012696">
    <property type="entry name" value="PhnM"/>
</dbReference>
<dbReference type="OrthoDB" id="9785413at2"/>
<evidence type="ECO:0000313" key="3">
    <source>
        <dbReference type="Proteomes" id="UP000195273"/>
    </source>
</evidence>
<dbReference type="GO" id="GO:0019700">
    <property type="term" value="P:organic phosphonate catabolic process"/>
    <property type="evidence" value="ECO:0007669"/>
    <property type="project" value="InterPro"/>
</dbReference>
<dbReference type="EC" id="3.6.1.63" evidence="2"/>
<dbReference type="EMBL" id="CP021431">
    <property type="protein sequence ID" value="ARU01271.1"/>
    <property type="molecule type" value="Genomic_DNA"/>
</dbReference>
<dbReference type="InterPro" id="IPR006680">
    <property type="entry name" value="Amidohydro-rel"/>
</dbReference>
<dbReference type="AlphaFoldDB" id="A0A1Y0ED06"/>
<dbReference type="Gene3D" id="2.30.40.10">
    <property type="entry name" value="Urease, subunit C, domain 1"/>
    <property type="match status" value="2"/>
</dbReference>
<dbReference type="InterPro" id="IPR051781">
    <property type="entry name" value="Metallo-dep_Hydrolase"/>
</dbReference>
<dbReference type="SUPFAM" id="SSF51338">
    <property type="entry name" value="Composite domain of metallo-dependent hydrolases"/>
    <property type="match status" value="1"/>
</dbReference>
<evidence type="ECO:0000313" key="2">
    <source>
        <dbReference type="EMBL" id="ARU01271.1"/>
    </source>
</evidence>
<name>A0A1Y0ED06_9RHOB</name>
<keyword evidence="2" id="KW-0378">Hydrolase</keyword>
<organism evidence="2 3">
    <name type="scientific">Yoonia vestfoldensis</name>
    <dbReference type="NCBI Taxonomy" id="245188"/>
    <lineage>
        <taxon>Bacteria</taxon>
        <taxon>Pseudomonadati</taxon>
        <taxon>Pseudomonadota</taxon>
        <taxon>Alphaproteobacteria</taxon>
        <taxon>Rhodobacterales</taxon>
        <taxon>Paracoccaceae</taxon>
        <taxon>Yoonia</taxon>
    </lineage>
</organism>
<dbReference type="GO" id="GO:0016810">
    <property type="term" value="F:hydrolase activity, acting on carbon-nitrogen (but not peptide) bonds"/>
    <property type="evidence" value="ECO:0007669"/>
    <property type="project" value="InterPro"/>
</dbReference>
<dbReference type="STRING" id="1122181.GCA_000382265_00678"/>
<dbReference type="SUPFAM" id="SSF51556">
    <property type="entry name" value="Metallo-dependent hydrolases"/>
    <property type="match status" value="1"/>
</dbReference>
<reference evidence="2 3" key="1">
    <citation type="submission" date="2017-05" db="EMBL/GenBank/DDBJ databases">
        <title>Genome Sequence of Loktanella vestfoldensis Strain SMR4r Isolated from a Culture of the Diatom Skeletonema marinoi.</title>
        <authorList>
            <person name="Topel M."/>
            <person name="Pinder M.I.M."/>
            <person name="Johansson O.N."/>
            <person name="Kourtchenko O."/>
            <person name="Godhe A."/>
            <person name="Clarke A.K."/>
        </authorList>
    </citation>
    <scope>NUCLEOTIDE SEQUENCE [LARGE SCALE GENOMIC DNA]</scope>
    <source>
        <strain evidence="2 3">SMR4r</strain>
    </source>
</reference>
<dbReference type="PIRSF" id="PIRSF038971">
    <property type="entry name" value="PhnM"/>
    <property type="match status" value="1"/>
</dbReference>